<dbReference type="PANTHER" id="PTHR11860:SF118">
    <property type="entry name" value="CMRF35-LIKE MOLECULE 3-RELATED"/>
    <property type="match status" value="1"/>
</dbReference>
<evidence type="ECO:0000259" key="6">
    <source>
        <dbReference type="SMART" id="SM00409"/>
    </source>
</evidence>
<dbReference type="GO" id="GO:0005886">
    <property type="term" value="C:plasma membrane"/>
    <property type="evidence" value="ECO:0007669"/>
    <property type="project" value="TreeGrafter"/>
</dbReference>
<accession>A0A8S4BJM6</accession>
<keyword evidence="3 4" id="KW-0472">Membrane</keyword>
<dbReference type="PANTHER" id="PTHR11860">
    <property type="entry name" value="POLYMERIC-IMMUNOGLOBULIN RECEPTOR"/>
    <property type="match status" value="1"/>
</dbReference>
<dbReference type="AlphaFoldDB" id="A0A8S4BJM6"/>
<dbReference type="EMBL" id="CAJRST010033334">
    <property type="protein sequence ID" value="CAG5977986.1"/>
    <property type="molecule type" value="Genomic_DNA"/>
</dbReference>
<feature type="domain" description="Immunoglobulin" evidence="6">
    <location>
        <begin position="122"/>
        <end position="223"/>
    </location>
</feature>
<evidence type="ECO:0000256" key="3">
    <source>
        <dbReference type="ARBA" id="ARBA00023136"/>
    </source>
</evidence>
<organism evidence="7 8">
    <name type="scientific">Menidia menidia</name>
    <name type="common">Atlantic silverside</name>
    <dbReference type="NCBI Taxonomy" id="238744"/>
    <lineage>
        <taxon>Eukaryota</taxon>
        <taxon>Metazoa</taxon>
        <taxon>Chordata</taxon>
        <taxon>Craniata</taxon>
        <taxon>Vertebrata</taxon>
        <taxon>Euteleostomi</taxon>
        <taxon>Actinopterygii</taxon>
        <taxon>Neopterygii</taxon>
        <taxon>Teleostei</taxon>
        <taxon>Neoteleostei</taxon>
        <taxon>Acanthomorphata</taxon>
        <taxon>Ovalentaria</taxon>
        <taxon>Atherinomorphae</taxon>
        <taxon>Atheriniformes</taxon>
        <taxon>Atherinopsidae</taxon>
        <taxon>Menidiinae</taxon>
        <taxon>Menidia</taxon>
    </lineage>
</organism>
<feature type="signal peptide" evidence="5">
    <location>
        <begin position="1"/>
        <end position="16"/>
    </location>
</feature>
<dbReference type="OrthoDB" id="8959642at2759"/>
<dbReference type="Gene3D" id="2.60.40.10">
    <property type="entry name" value="Immunoglobulins"/>
    <property type="match status" value="2"/>
</dbReference>
<feature type="transmembrane region" description="Helical" evidence="4">
    <location>
        <begin position="240"/>
        <end position="260"/>
    </location>
</feature>
<keyword evidence="8" id="KW-1185">Reference proteome</keyword>
<protein>
    <submittedName>
        <fullName evidence="7">(Atlantic silverside) hypothetical protein</fullName>
    </submittedName>
</protein>
<dbReference type="InterPro" id="IPR003599">
    <property type="entry name" value="Ig_sub"/>
</dbReference>
<proteinExistence type="predicted"/>
<dbReference type="Proteomes" id="UP000677803">
    <property type="component" value="Unassembled WGS sequence"/>
</dbReference>
<dbReference type="InterPro" id="IPR013106">
    <property type="entry name" value="Ig_V-set"/>
</dbReference>
<dbReference type="Pfam" id="PF07686">
    <property type="entry name" value="V-set"/>
    <property type="match status" value="1"/>
</dbReference>
<keyword evidence="2 4" id="KW-0812">Transmembrane</keyword>
<dbReference type="GO" id="GO:0004888">
    <property type="term" value="F:transmembrane signaling receptor activity"/>
    <property type="evidence" value="ECO:0007669"/>
    <property type="project" value="TreeGrafter"/>
</dbReference>
<comment type="caution">
    <text evidence="7">The sequence shown here is derived from an EMBL/GenBank/DDBJ whole genome shotgun (WGS) entry which is preliminary data.</text>
</comment>
<dbReference type="InterPro" id="IPR013783">
    <property type="entry name" value="Ig-like_fold"/>
</dbReference>
<comment type="subcellular location">
    <subcellularLocation>
        <location evidence="1">Membrane</location>
    </subcellularLocation>
</comment>
<evidence type="ECO:0000256" key="4">
    <source>
        <dbReference type="SAM" id="Phobius"/>
    </source>
</evidence>
<keyword evidence="5" id="KW-0732">Signal</keyword>
<evidence type="ECO:0000256" key="1">
    <source>
        <dbReference type="ARBA" id="ARBA00004370"/>
    </source>
</evidence>
<dbReference type="InterPro" id="IPR036179">
    <property type="entry name" value="Ig-like_dom_sf"/>
</dbReference>
<evidence type="ECO:0000313" key="7">
    <source>
        <dbReference type="EMBL" id="CAG5977986.1"/>
    </source>
</evidence>
<dbReference type="SUPFAM" id="SSF48726">
    <property type="entry name" value="Immunoglobulin"/>
    <property type="match status" value="2"/>
</dbReference>
<feature type="domain" description="Immunoglobulin" evidence="6">
    <location>
        <begin position="20"/>
        <end position="118"/>
    </location>
</feature>
<gene>
    <name evidence="7" type="ORF">MMEN_LOCUS15941</name>
</gene>
<keyword evidence="4" id="KW-1133">Transmembrane helix</keyword>
<evidence type="ECO:0000313" key="8">
    <source>
        <dbReference type="Proteomes" id="UP000677803"/>
    </source>
</evidence>
<reference evidence="7" key="1">
    <citation type="submission" date="2021-05" db="EMBL/GenBank/DDBJ databases">
        <authorList>
            <person name="Tigano A."/>
        </authorList>
    </citation>
    <scope>NUCLEOTIDE SEQUENCE</scope>
</reference>
<sequence length="368" mass="40827">MKGFFLLIFSVISGDGCPKPVIQTAYESAKTTITCKPPEHSELMEIKFFCKEKNSVCYNVLLPTSSQRSDSKVNLTETSGGFNLSIRNLSLQHDGLYWCGFKEGQKTYRVALTQLAVKEITTFEKSTTSGEDLSFFCKYKDARYSTKFICKGEDPSTCQRLVNTTKPNKNSRFSMYDDKNKKNITVTMRGVTAADSGMYWCGGTLSGKQGDIELISRMLLNVEGTGPTPPPAPTTHSRPVLIGGGVFLLLLLLLFLILVVRRFVHLRQKADKVSEQHPKEDYVYEEIEGRTRRPESENTVSGIYALAGFPTVNPLSLHYSTVNFKSSPAPDGQSLAPKTNSTCVYSTLKSSQPPVYATVGSKEKPQQK</sequence>
<feature type="chain" id="PRO_5035729556" evidence="5">
    <location>
        <begin position="17"/>
        <end position="368"/>
    </location>
</feature>
<evidence type="ECO:0000256" key="5">
    <source>
        <dbReference type="SAM" id="SignalP"/>
    </source>
</evidence>
<dbReference type="SMART" id="SM00409">
    <property type="entry name" value="IG"/>
    <property type="match status" value="2"/>
</dbReference>
<name>A0A8S4BJM6_9TELE</name>
<dbReference type="InterPro" id="IPR050671">
    <property type="entry name" value="CD300_family_receptors"/>
</dbReference>
<evidence type="ECO:0000256" key="2">
    <source>
        <dbReference type="ARBA" id="ARBA00022692"/>
    </source>
</evidence>